<dbReference type="EMBL" id="RQSP01000011">
    <property type="protein sequence ID" value="KAB5607446.1"/>
    <property type="molecule type" value="Genomic_DNA"/>
</dbReference>
<evidence type="ECO:0000313" key="2">
    <source>
        <dbReference type="EMBL" id="KAB5607446.1"/>
    </source>
</evidence>
<reference evidence="2 3" key="1">
    <citation type="journal article" date="2019" name="Int. J. Syst. Evol. Microbiol.">
        <title>Bifidobacterium jacchi sp. nov., isolated from the faeces of a baby common marmoset (Callithrix jacchus).</title>
        <authorList>
            <person name="Modesto M."/>
            <person name="Watanabe K."/>
            <person name="Arita M."/>
            <person name="Satti M."/>
            <person name="Oki K."/>
            <person name="Sciavilla P."/>
            <person name="Patavino C."/>
            <person name="Camma C."/>
            <person name="Michelini S."/>
            <person name="Sgorbati B."/>
            <person name="Mattarelli P."/>
        </authorList>
    </citation>
    <scope>NUCLEOTIDE SEQUENCE [LARGE SCALE GENOMIC DNA]</scope>
    <source>
        <strain evidence="2 3">MRM 9.3</strain>
    </source>
</reference>
<dbReference type="PANTHER" id="PTHR35149">
    <property type="entry name" value="SLL5132 PROTEIN"/>
    <property type="match status" value="1"/>
</dbReference>
<keyword evidence="3" id="KW-1185">Reference proteome</keyword>
<dbReference type="InterPro" id="IPR004919">
    <property type="entry name" value="GmrSD_N"/>
</dbReference>
<gene>
    <name evidence="2" type="ORF">EHS19_04570</name>
</gene>
<accession>A0A5N5RJE9</accession>
<evidence type="ECO:0000313" key="3">
    <source>
        <dbReference type="Proteomes" id="UP000326336"/>
    </source>
</evidence>
<proteinExistence type="predicted"/>
<evidence type="ECO:0000259" key="1">
    <source>
        <dbReference type="Pfam" id="PF03235"/>
    </source>
</evidence>
<dbReference type="AlphaFoldDB" id="A0A5N5RJE9"/>
<protein>
    <submittedName>
        <fullName evidence="2">DUF262 domain-containing protein</fullName>
    </submittedName>
</protein>
<organism evidence="2 3">
    <name type="scientific">Bifidobacterium jacchi</name>
    <dbReference type="NCBI Taxonomy" id="2490545"/>
    <lineage>
        <taxon>Bacteria</taxon>
        <taxon>Bacillati</taxon>
        <taxon>Actinomycetota</taxon>
        <taxon>Actinomycetes</taxon>
        <taxon>Bifidobacteriales</taxon>
        <taxon>Bifidobacteriaceae</taxon>
        <taxon>Bifidobacterium</taxon>
    </lineage>
</organism>
<name>A0A5N5RJE9_9BIFI</name>
<dbReference type="OrthoDB" id="9798761at2"/>
<sequence>MWYMKADDRSLLEILSASNAQYVIPVYQRPYSWTDKQCRELWEDIKLSGELNHSHFLGSILAIPQGIGAEGGSDLERLLIIDGQQRLTTLTLILQSFYEYLREHRECCQQIGMTLGKFRTKYLYDDGYFDTDRYRLVLSATDADTLFSIVNESPKPGNFSSLLEDNYHYFRDSMRSNDFNPRRFWNGIKNLHVIYTELIPGKDNPKLIFESMNSKGLDLTPIDLARNYILMSLPEQEQNDLYANYWHRVEILFGTETKDFNRFLWYWLSLKLTPQQPKESEVYEYFKHYVDTEYGESHRDDLLRDILRNAEHYARLFLGKETDRDLRTAFHRITSLNVAPSRPLMLAIYDSYDRGSLSKADFLGICILLESYLFRRIVCGTKTAGLNRFFAGMYKKSPRQLCGCHGLHQYDLVHAISAFPHR</sequence>
<comment type="caution">
    <text evidence="2">The sequence shown here is derived from an EMBL/GenBank/DDBJ whole genome shotgun (WGS) entry which is preliminary data.</text>
</comment>
<dbReference type="PANTHER" id="PTHR35149:SF2">
    <property type="entry name" value="DUF262 DOMAIN-CONTAINING PROTEIN"/>
    <property type="match status" value="1"/>
</dbReference>
<dbReference type="Pfam" id="PF03235">
    <property type="entry name" value="GmrSD_N"/>
    <property type="match status" value="1"/>
</dbReference>
<dbReference type="Proteomes" id="UP000326336">
    <property type="component" value="Unassembled WGS sequence"/>
</dbReference>
<feature type="domain" description="GmrSD restriction endonucleases N-terminal" evidence="1">
    <location>
        <begin position="12"/>
        <end position="229"/>
    </location>
</feature>